<dbReference type="Pfam" id="PF01476">
    <property type="entry name" value="LysM"/>
    <property type="match status" value="1"/>
</dbReference>
<evidence type="ECO:0000313" key="2">
    <source>
        <dbReference type="EMBL" id="OTN86772.1"/>
    </source>
</evidence>
<sequence length="211" mass="23142">SVWLIANRYGVSMDDFVKWNKIKNNTIHPGQVLTIQSIVSTPAKPTITTTPKVDAKPAITTTPKAEAKPGVTTTPKIEQKTGVTTTPKVKEQPAITTVPKTESEVLIEKANGSKKEYKYSHSVIEKAKLDPLYHNFPKSLDGGILSKPLVTRTDGRIEHLVRGAINGEKGVYHITVKGDSIIHRAFIPESDWARFSKVNELPGLGEIPSLK</sequence>
<dbReference type="Gene3D" id="3.10.350.10">
    <property type="entry name" value="LysM domain"/>
    <property type="match status" value="1"/>
</dbReference>
<protein>
    <recommendedName>
        <fullName evidence="1">LysM domain-containing protein</fullName>
    </recommendedName>
</protein>
<comment type="caution">
    <text evidence="2">The sequence shown here is derived from an EMBL/GenBank/DDBJ whole genome shotgun (WGS) entry which is preliminary data.</text>
</comment>
<reference evidence="2 3" key="1">
    <citation type="submission" date="2017-05" db="EMBL/GenBank/DDBJ databases">
        <title>The Genome Sequence of Enterococcus faecium 7H8_DIV0219.</title>
        <authorList>
            <consortium name="The Broad Institute Genomics Platform"/>
            <consortium name="The Broad Institute Genomic Center for Infectious Diseases"/>
            <person name="Earl A."/>
            <person name="Manson A."/>
            <person name="Schwartman J."/>
            <person name="Gilmore M."/>
            <person name="Abouelleil A."/>
            <person name="Cao P."/>
            <person name="Chapman S."/>
            <person name="Cusick C."/>
            <person name="Shea T."/>
            <person name="Young S."/>
            <person name="Neafsey D."/>
            <person name="Nusbaum C."/>
            <person name="Birren B."/>
        </authorList>
    </citation>
    <scope>NUCLEOTIDE SEQUENCE [LARGE SCALE GENOMIC DNA]</scope>
    <source>
        <strain evidence="2 3">7H8_DIV0219</strain>
    </source>
</reference>
<proteinExistence type="predicted"/>
<dbReference type="AlphaFoldDB" id="A0A242B0B9"/>
<feature type="non-terminal residue" evidence="2">
    <location>
        <position position="1"/>
    </location>
</feature>
<dbReference type="InterPro" id="IPR018392">
    <property type="entry name" value="LysM"/>
</dbReference>
<name>A0A242B0B9_ENTFC</name>
<feature type="domain" description="LysM" evidence="1">
    <location>
        <begin position="1"/>
        <end position="35"/>
    </location>
</feature>
<dbReference type="SUPFAM" id="SSF54106">
    <property type="entry name" value="LysM domain"/>
    <property type="match status" value="1"/>
</dbReference>
<dbReference type="EMBL" id="NGKW01000011">
    <property type="protein sequence ID" value="OTN86772.1"/>
    <property type="molecule type" value="Genomic_DNA"/>
</dbReference>
<dbReference type="RefSeq" id="WP_143351908.1">
    <property type="nucleotide sequence ID" value="NZ_NGKW01000011.1"/>
</dbReference>
<evidence type="ECO:0000259" key="1">
    <source>
        <dbReference type="PROSITE" id="PS51782"/>
    </source>
</evidence>
<gene>
    <name evidence="2" type="ORF">A5810_002933</name>
</gene>
<dbReference type="SMART" id="SM00257">
    <property type="entry name" value="LysM"/>
    <property type="match status" value="1"/>
</dbReference>
<organism evidence="2 3">
    <name type="scientific">Enterococcus faecium</name>
    <name type="common">Streptococcus faecium</name>
    <dbReference type="NCBI Taxonomy" id="1352"/>
    <lineage>
        <taxon>Bacteria</taxon>
        <taxon>Bacillati</taxon>
        <taxon>Bacillota</taxon>
        <taxon>Bacilli</taxon>
        <taxon>Lactobacillales</taxon>
        <taxon>Enterococcaceae</taxon>
        <taxon>Enterococcus</taxon>
    </lineage>
</organism>
<accession>A0A242B0B9</accession>
<dbReference type="InterPro" id="IPR036779">
    <property type="entry name" value="LysM_dom_sf"/>
</dbReference>
<dbReference type="CDD" id="cd00118">
    <property type="entry name" value="LysM"/>
    <property type="match status" value="1"/>
</dbReference>
<dbReference type="Proteomes" id="UP000194885">
    <property type="component" value="Unassembled WGS sequence"/>
</dbReference>
<dbReference type="PROSITE" id="PS51782">
    <property type="entry name" value="LYSM"/>
    <property type="match status" value="1"/>
</dbReference>
<evidence type="ECO:0000313" key="3">
    <source>
        <dbReference type="Proteomes" id="UP000194885"/>
    </source>
</evidence>